<sequence>MNSDFARIRDARVVHDGETQGLMVEFNDGKVRQFSAKELYEATGYLGQPPPEANTTGSQRRAAEIAAKRRR</sequence>
<evidence type="ECO:0000256" key="1">
    <source>
        <dbReference type="SAM" id="MobiDB-lite"/>
    </source>
</evidence>
<protein>
    <recommendedName>
        <fullName evidence="3">KTSC domain-containing protein</fullName>
    </recommendedName>
</protein>
<evidence type="ECO:0000313" key="2">
    <source>
        <dbReference type="EMBL" id="SVD88412.1"/>
    </source>
</evidence>
<feature type="compositionally biased region" description="Basic and acidic residues" evidence="1">
    <location>
        <begin position="61"/>
        <end position="71"/>
    </location>
</feature>
<name>A0A382YYS5_9ZZZZ</name>
<gene>
    <name evidence="2" type="ORF">METZ01_LOCUS441266</name>
</gene>
<dbReference type="EMBL" id="UINC01179633">
    <property type="protein sequence ID" value="SVD88412.1"/>
    <property type="molecule type" value="Genomic_DNA"/>
</dbReference>
<accession>A0A382YYS5</accession>
<dbReference type="AlphaFoldDB" id="A0A382YYS5"/>
<proteinExistence type="predicted"/>
<feature type="region of interest" description="Disordered" evidence="1">
    <location>
        <begin position="42"/>
        <end position="71"/>
    </location>
</feature>
<organism evidence="2">
    <name type="scientific">marine metagenome</name>
    <dbReference type="NCBI Taxonomy" id="408172"/>
    <lineage>
        <taxon>unclassified sequences</taxon>
        <taxon>metagenomes</taxon>
        <taxon>ecological metagenomes</taxon>
    </lineage>
</organism>
<evidence type="ECO:0008006" key="3">
    <source>
        <dbReference type="Google" id="ProtNLM"/>
    </source>
</evidence>
<reference evidence="2" key="1">
    <citation type="submission" date="2018-05" db="EMBL/GenBank/DDBJ databases">
        <authorList>
            <person name="Lanie J.A."/>
            <person name="Ng W.-L."/>
            <person name="Kazmierczak K.M."/>
            <person name="Andrzejewski T.M."/>
            <person name="Davidsen T.M."/>
            <person name="Wayne K.J."/>
            <person name="Tettelin H."/>
            <person name="Glass J.I."/>
            <person name="Rusch D."/>
            <person name="Podicherti R."/>
            <person name="Tsui H.-C.T."/>
            <person name="Winkler M.E."/>
        </authorList>
    </citation>
    <scope>NUCLEOTIDE SEQUENCE</scope>
</reference>